<dbReference type="RefSeq" id="WP_346140986.1">
    <property type="nucleotide sequence ID" value="NZ_BAAAUA010000002.1"/>
</dbReference>
<sequence length="324" mass="35204">MSERSWVSAHLFHHGDQDTVVVGVVGPVIERLRPAGQADGFFFLRYWEGGPHVRLRVRTRPEHDRDVRAVIEETAAEFFRTSPSQSPMTEADYAESAAQLAARERMPDYDRVLHPDNSLAFVDYVPETGVFGTGPALAAVEQQLMASSALALELITRGRTPGGRAADAFAMLAANRTLFTDILPELAYQARFMSESGGGAELLESPGFERHFEANKAQLRAGLESVWAATRGATPPDASVVGSWLATVRELDAALADAPSLPGPDGYPAADAPADVLEHINRLVPQLIVERCAHLMCNRLGIAPAQESHLRLLLTRTAFDLCVV</sequence>
<evidence type="ECO:0000259" key="1">
    <source>
        <dbReference type="Pfam" id="PF14028"/>
    </source>
</evidence>
<feature type="domain" description="Thiopeptide-type bacteriocin biosynthesis" evidence="1">
    <location>
        <begin position="6"/>
        <end position="317"/>
    </location>
</feature>
<organism evidence="2 3">
    <name type="scientific">Kitasatospora cinereorecta</name>
    <dbReference type="NCBI Taxonomy" id="285560"/>
    <lineage>
        <taxon>Bacteria</taxon>
        <taxon>Bacillati</taxon>
        <taxon>Actinomycetota</taxon>
        <taxon>Actinomycetes</taxon>
        <taxon>Kitasatosporales</taxon>
        <taxon>Streptomycetaceae</taxon>
        <taxon>Kitasatospora</taxon>
    </lineage>
</organism>
<evidence type="ECO:0000313" key="3">
    <source>
        <dbReference type="Proteomes" id="UP001596066"/>
    </source>
</evidence>
<keyword evidence="3" id="KW-1185">Reference proteome</keyword>
<proteinExistence type="predicted"/>
<comment type="caution">
    <text evidence="2">The sequence shown here is derived from an EMBL/GenBank/DDBJ whole genome shotgun (WGS) entry which is preliminary data.</text>
</comment>
<protein>
    <submittedName>
        <fullName evidence="2">Lantibiotic dehydratase C-terminal domain-containing protein</fullName>
    </submittedName>
</protein>
<dbReference type="Pfam" id="PF14028">
    <property type="entry name" value="Lant_dehydr_C"/>
    <property type="match status" value="1"/>
</dbReference>
<name>A0ABW0V1S4_9ACTN</name>
<dbReference type="Proteomes" id="UP001596066">
    <property type="component" value="Unassembled WGS sequence"/>
</dbReference>
<accession>A0ABW0V1S4</accession>
<gene>
    <name evidence="2" type="ORF">ACFPZF_00415</name>
</gene>
<reference evidence="3" key="1">
    <citation type="journal article" date="2019" name="Int. J. Syst. Evol. Microbiol.">
        <title>The Global Catalogue of Microorganisms (GCM) 10K type strain sequencing project: providing services to taxonomists for standard genome sequencing and annotation.</title>
        <authorList>
            <consortium name="The Broad Institute Genomics Platform"/>
            <consortium name="The Broad Institute Genome Sequencing Center for Infectious Disease"/>
            <person name="Wu L."/>
            <person name="Ma J."/>
        </authorList>
    </citation>
    <scope>NUCLEOTIDE SEQUENCE [LARGE SCALE GENOMIC DNA]</scope>
    <source>
        <strain evidence="3">CGMCC 4.1622</strain>
    </source>
</reference>
<evidence type="ECO:0000313" key="2">
    <source>
        <dbReference type="EMBL" id="MFC5639822.1"/>
    </source>
</evidence>
<dbReference type="InterPro" id="IPR023809">
    <property type="entry name" value="Thiopep_bacteriocin_synth_dom"/>
</dbReference>
<dbReference type="EMBL" id="JBHSOC010000001">
    <property type="protein sequence ID" value="MFC5639822.1"/>
    <property type="molecule type" value="Genomic_DNA"/>
</dbReference>